<dbReference type="PANTHER" id="PTHR12001:SF69">
    <property type="entry name" value="ALL TRANS-POLYPRENYL-DIPHOSPHATE SYNTHASE PDSS1"/>
    <property type="match status" value="1"/>
</dbReference>
<dbReference type="GO" id="GO:0046872">
    <property type="term" value="F:metal ion binding"/>
    <property type="evidence" value="ECO:0007669"/>
    <property type="project" value="UniProtKB-KW"/>
</dbReference>
<dbReference type="SUPFAM" id="SSF48576">
    <property type="entry name" value="Terpenoid synthases"/>
    <property type="match status" value="1"/>
</dbReference>
<evidence type="ECO:0000256" key="4">
    <source>
        <dbReference type="ARBA" id="ARBA00022723"/>
    </source>
</evidence>
<dbReference type="RefSeq" id="WP_076488221.1">
    <property type="nucleotide sequence ID" value="NZ_FTMS01000005.1"/>
</dbReference>
<evidence type="ECO:0000256" key="5">
    <source>
        <dbReference type="ARBA" id="ARBA00022842"/>
    </source>
</evidence>
<evidence type="ECO:0000256" key="3">
    <source>
        <dbReference type="ARBA" id="ARBA00022679"/>
    </source>
</evidence>
<sequence length="343" mass="37527">MSFWAGYPEVQHELERVQHLIDQETAGPGGLISRALSDLTRRDAKFLRPGFVVLAGRIGNGGVPLGEGAIERAAAIEMLHMASLIHDDIVDGARTRRGGDSLHITLGSKRAVLAGDYLFARSFALFAKSSGQEGLRLLTPSVARLVSSVIDESSGLDESPASGLPGGSLRFNLSPRRYLHRIVGKTAVLFALSFHAGALEADTPSKDLIEPLRRVGYNLGVGFQIIDDLLDIAGDPRKTGKPRGTDLRAGVVTLPLILAMQKDSGKILPKLADQARHARWRRTRVHALEEVRRLVSRCGAFQETWSVAERYTRRAEREILRLPPGADRDTLQEATTRLLRRSA</sequence>
<keyword evidence="3 6" id="KW-0808">Transferase</keyword>
<dbReference type="SFLD" id="SFLDS00005">
    <property type="entry name" value="Isoprenoid_Synthase_Type_I"/>
    <property type="match status" value="1"/>
</dbReference>
<organism evidence="7 8">
    <name type="scientific">Alkalispirochaeta americana</name>
    <dbReference type="NCBI Taxonomy" id="159291"/>
    <lineage>
        <taxon>Bacteria</taxon>
        <taxon>Pseudomonadati</taxon>
        <taxon>Spirochaetota</taxon>
        <taxon>Spirochaetia</taxon>
        <taxon>Spirochaetales</taxon>
        <taxon>Spirochaetaceae</taxon>
        <taxon>Alkalispirochaeta</taxon>
    </lineage>
</organism>
<dbReference type="PROSITE" id="PS00723">
    <property type="entry name" value="POLYPRENYL_SYNTHASE_1"/>
    <property type="match status" value="1"/>
</dbReference>
<evidence type="ECO:0000256" key="1">
    <source>
        <dbReference type="ARBA" id="ARBA00001946"/>
    </source>
</evidence>
<comment type="similarity">
    <text evidence="2 6">Belongs to the FPP/GGPP synthase family.</text>
</comment>
<evidence type="ECO:0000313" key="8">
    <source>
        <dbReference type="Proteomes" id="UP000186400"/>
    </source>
</evidence>
<dbReference type="Gene3D" id="1.10.600.10">
    <property type="entry name" value="Farnesyl Diphosphate Synthase"/>
    <property type="match status" value="1"/>
</dbReference>
<evidence type="ECO:0000313" key="7">
    <source>
        <dbReference type="EMBL" id="SIQ20877.1"/>
    </source>
</evidence>
<evidence type="ECO:0000256" key="6">
    <source>
        <dbReference type="RuleBase" id="RU004466"/>
    </source>
</evidence>
<accession>A0A1N6QWC2</accession>
<dbReference type="OrthoDB" id="9805316at2"/>
<dbReference type="GO" id="GO:0004659">
    <property type="term" value="F:prenyltransferase activity"/>
    <property type="evidence" value="ECO:0007669"/>
    <property type="project" value="InterPro"/>
</dbReference>
<dbReference type="Pfam" id="PF00348">
    <property type="entry name" value="polyprenyl_synt"/>
    <property type="match status" value="1"/>
</dbReference>
<keyword evidence="8" id="KW-1185">Reference proteome</keyword>
<dbReference type="Proteomes" id="UP000186400">
    <property type="component" value="Unassembled WGS sequence"/>
</dbReference>
<dbReference type="EMBL" id="FTMS01000005">
    <property type="protein sequence ID" value="SIQ20877.1"/>
    <property type="molecule type" value="Genomic_DNA"/>
</dbReference>
<keyword evidence="4" id="KW-0479">Metal-binding</keyword>
<dbReference type="CDD" id="cd00685">
    <property type="entry name" value="Trans_IPPS_HT"/>
    <property type="match status" value="1"/>
</dbReference>
<dbReference type="PROSITE" id="PS00444">
    <property type="entry name" value="POLYPRENYL_SYNTHASE_2"/>
    <property type="match status" value="1"/>
</dbReference>
<keyword evidence="5" id="KW-0460">Magnesium</keyword>
<protein>
    <submittedName>
        <fullName evidence="7">Heptaprenyl diphosphate synthase</fullName>
    </submittedName>
</protein>
<dbReference type="AlphaFoldDB" id="A0A1N6QWC2"/>
<comment type="cofactor">
    <cofactor evidence="1">
        <name>Mg(2+)</name>
        <dbReference type="ChEBI" id="CHEBI:18420"/>
    </cofactor>
</comment>
<dbReference type="InterPro" id="IPR033749">
    <property type="entry name" value="Polyprenyl_synt_CS"/>
</dbReference>
<reference evidence="7 8" key="1">
    <citation type="submission" date="2017-01" db="EMBL/GenBank/DDBJ databases">
        <authorList>
            <person name="Mah S.A."/>
            <person name="Swanson W.J."/>
            <person name="Moy G.W."/>
            <person name="Vacquier V.D."/>
        </authorList>
    </citation>
    <scope>NUCLEOTIDE SEQUENCE [LARGE SCALE GENOMIC DNA]</scope>
    <source>
        <strain evidence="7 8">ASpG1</strain>
    </source>
</reference>
<dbReference type="InterPro" id="IPR008949">
    <property type="entry name" value="Isoprenoid_synthase_dom_sf"/>
</dbReference>
<dbReference type="GO" id="GO:0008299">
    <property type="term" value="P:isoprenoid biosynthetic process"/>
    <property type="evidence" value="ECO:0007669"/>
    <property type="project" value="InterPro"/>
</dbReference>
<dbReference type="InterPro" id="IPR000092">
    <property type="entry name" value="Polyprenyl_synt"/>
</dbReference>
<gene>
    <name evidence="7" type="ORF">SAMN05920897_10575</name>
</gene>
<proteinExistence type="inferred from homology"/>
<evidence type="ECO:0000256" key="2">
    <source>
        <dbReference type="ARBA" id="ARBA00006706"/>
    </source>
</evidence>
<name>A0A1N6QWC2_9SPIO</name>
<dbReference type="STRING" id="159291.SAMN05920897_10575"/>
<dbReference type="PANTHER" id="PTHR12001">
    <property type="entry name" value="GERANYLGERANYL PYROPHOSPHATE SYNTHASE"/>
    <property type="match status" value="1"/>
</dbReference>